<dbReference type="InterPro" id="IPR050319">
    <property type="entry name" value="ABC_transp_ATP-bind"/>
</dbReference>
<comment type="similarity">
    <text evidence="1">Belongs to the ABC transporter superfamily.</text>
</comment>
<keyword evidence="4 6" id="KW-0067">ATP-binding</keyword>
<dbReference type="PANTHER" id="PTHR43776">
    <property type="entry name" value="TRANSPORT ATP-BINDING PROTEIN"/>
    <property type="match status" value="1"/>
</dbReference>
<evidence type="ECO:0000313" key="6">
    <source>
        <dbReference type="EMBL" id="SNT41669.1"/>
    </source>
</evidence>
<organism evidence="6 7">
    <name type="scientific">Rhodococcoides kyotonense</name>
    <dbReference type="NCBI Taxonomy" id="398843"/>
    <lineage>
        <taxon>Bacteria</taxon>
        <taxon>Bacillati</taxon>
        <taxon>Actinomycetota</taxon>
        <taxon>Actinomycetes</taxon>
        <taxon>Mycobacteriales</taxon>
        <taxon>Nocardiaceae</taxon>
        <taxon>Rhodococcoides</taxon>
    </lineage>
</organism>
<dbReference type="GO" id="GO:0016887">
    <property type="term" value="F:ATP hydrolysis activity"/>
    <property type="evidence" value="ECO:0007669"/>
    <property type="project" value="InterPro"/>
</dbReference>
<feature type="domain" description="ABC transporter" evidence="5">
    <location>
        <begin position="3"/>
        <end position="219"/>
    </location>
</feature>
<evidence type="ECO:0000256" key="2">
    <source>
        <dbReference type="ARBA" id="ARBA00022448"/>
    </source>
</evidence>
<dbReference type="PANTHER" id="PTHR43776:SF7">
    <property type="entry name" value="D,D-DIPEPTIDE TRANSPORT ATP-BINDING PROTEIN DDPF-RELATED"/>
    <property type="match status" value="1"/>
</dbReference>
<dbReference type="InterPro" id="IPR003439">
    <property type="entry name" value="ABC_transporter-like_ATP-bd"/>
</dbReference>
<dbReference type="EMBL" id="FZOW01000018">
    <property type="protein sequence ID" value="SNT41669.1"/>
    <property type="molecule type" value="Genomic_DNA"/>
</dbReference>
<dbReference type="SMART" id="SM00382">
    <property type="entry name" value="AAA"/>
    <property type="match status" value="1"/>
</dbReference>
<dbReference type="OrthoDB" id="2986442at2"/>
<dbReference type="PROSITE" id="PS50893">
    <property type="entry name" value="ABC_TRANSPORTER_2"/>
    <property type="match status" value="1"/>
</dbReference>
<evidence type="ECO:0000256" key="3">
    <source>
        <dbReference type="ARBA" id="ARBA00022741"/>
    </source>
</evidence>
<dbReference type="SUPFAM" id="SSF52540">
    <property type="entry name" value="P-loop containing nucleoside triphosphate hydrolases"/>
    <property type="match status" value="1"/>
</dbReference>
<accession>A0A239MIN4</accession>
<dbReference type="RefSeq" id="WP_089251007.1">
    <property type="nucleotide sequence ID" value="NZ_FZOW01000018.1"/>
</dbReference>
<name>A0A239MIN4_9NOCA</name>
<evidence type="ECO:0000256" key="4">
    <source>
        <dbReference type="ARBA" id="ARBA00022840"/>
    </source>
</evidence>
<dbReference type="GO" id="GO:0005524">
    <property type="term" value="F:ATP binding"/>
    <property type="evidence" value="ECO:0007669"/>
    <property type="project" value="UniProtKB-KW"/>
</dbReference>
<dbReference type="Gene3D" id="3.40.50.300">
    <property type="entry name" value="P-loop containing nucleotide triphosphate hydrolases"/>
    <property type="match status" value="1"/>
</dbReference>
<keyword evidence="7" id="KW-1185">Reference proteome</keyword>
<keyword evidence="2" id="KW-0813">Transport</keyword>
<dbReference type="InterPro" id="IPR027417">
    <property type="entry name" value="P-loop_NTPase"/>
</dbReference>
<sequence length="220" mass="22953">MSLDAVGITAGYDGTSNVLHDASLSVPAGDVVGLAGPSGSGKSTMARVLSLLLAPRTGTVSIDGTAVRGTGFGVPSHVRRQVAMLFQSPRSATDPRMTLQAIIEQPAVIAGRKIVARDLAARVGLTPDLLTRRPHQVSDGQLQRACVARALAQEPKYLICDEATAMLDAATTASIMQLIRTEARDAGMGVLLISHDTELLDAMCTRVDDVVHTGAQCSTP</sequence>
<protein>
    <submittedName>
        <fullName evidence="6">Peptide/nickel transport system ATP-binding protein</fullName>
    </submittedName>
</protein>
<proteinExistence type="inferred from homology"/>
<dbReference type="AlphaFoldDB" id="A0A239MIN4"/>
<reference evidence="7" key="1">
    <citation type="submission" date="2017-06" db="EMBL/GenBank/DDBJ databases">
        <authorList>
            <person name="Varghese N."/>
            <person name="Submissions S."/>
        </authorList>
    </citation>
    <scope>NUCLEOTIDE SEQUENCE [LARGE SCALE GENOMIC DNA]</scope>
    <source>
        <strain evidence="7">JCM 23211</strain>
    </source>
</reference>
<evidence type="ECO:0000256" key="1">
    <source>
        <dbReference type="ARBA" id="ARBA00005417"/>
    </source>
</evidence>
<dbReference type="Proteomes" id="UP000198327">
    <property type="component" value="Unassembled WGS sequence"/>
</dbReference>
<gene>
    <name evidence="6" type="ORF">SAMN05421642_11814</name>
</gene>
<evidence type="ECO:0000259" key="5">
    <source>
        <dbReference type="PROSITE" id="PS50893"/>
    </source>
</evidence>
<evidence type="ECO:0000313" key="7">
    <source>
        <dbReference type="Proteomes" id="UP000198327"/>
    </source>
</evidence>
<dbReference type="GO" id="GO:0055085">
    <property type="term" value="P:transmembrane transport"/>
    <property type="evidence" value="ECO:0007669"/>
    <property type="project" value="UniProtKB-ARBA"/>
</dbReference>
<keyword evidence="3" id="KW-0547">Nucleotide-binding</keyword>
<dbReference type="Pfam" id="PF00005">
    <property type="entry name" value="ABC_tran"/>
    <property type="match status" value="1"/>
</dbReference>
<dbReference type="InterPro" id="IPR003593">
    <property type="entry name" value="AAA+_ATPase"/>
</dbReference>